<evidence type="ECO:0000259" key="6">
    <source>
        <dbReference type="PROSITE" id="PS51917"/>
    </source>
</evidence>
<organism evidence="7">
    <name type="scientific">Guillardia theta (strain CCMP2712)</name>
    <name type="common">Cryptophyte</name>
    <dbReference type="NCBI Taxonomy" id="905079"/>
    <lineage>
        <taxon>Eukaryota</taxon>
        <taxon>Cryptophyceae</taxon>
        <taxon>Pyrenomonadales</taxon>
        <taxon>Geminigeraceae</taxon>
        <taxon>Guillardia</taxon>
    </lineage>
</organism>
<dbReference type="Proteomes" id="UP000011087">
    <property type="component" value="Unassembled WGS sequence"/>
</dbReference>
<dbReference type="EMBL" id="JH993055">
    <property type="protein sequence ID" value="EKX37793.1"/>
    <property type="molecule type" value="Genomic_DNA"/>
</dbReference>
<dbReference type="KEGG" id="gtt:GUITHDRAFT_77823"/>
<dbReference type="GO" id="GO:0005737">
    <property type="term" value="C:cytoplasm"/>
    <property type="evidence" value="ECO:0007669"/>
    <property type="project" value="UniProtKB-SubCell"/>
</dbReference>
<gene>
    <name evidence="7" type="ORF">GUITHDRAFT_77823</name>
</gene>
<evidence type="ECO:0000313" key="8">
    <source>
        <dbReference type="EnsemblProtists" id="EKX37793"/>
    </source>
</evidence>
<evidence type="ECO:0000256" key="5">
    <source>
        <dbReference type="ARBA" id="ARBA00023242"/>
    </source>
</evidence>
<proteinExistence type="predicted"/>
<reference evidence="9" key="2">
    <citation type="submission" date="2012-11" db="EMBL/GenBank/DDBJ databases">
        <authorList>
            <person name="Kuo A."/>
            <person name="Curtis B.A."/>
            <person name="Tanifuji G."/>
            <person name="Burki F."/>
            <person name="Gruber A."/>
            <person name="Irimia M."/>
            <person name="Maruyama S."/>
            <person name="Arias M.C."/>
            <person name="Ball S.G."/>
            <person name="Gile G.H."/>
            <person name="Hirakawa Y."/>
            <person name="Hopkins J.F."/>
            <person name="Rensing S.A."/>
            <person name="Schmutz J."/>
            <person name="Symeonidi A."/>
            <person name="Elias M."/>
            <person name="Eveleigh R.J."/>
            <person name="Herman E.K."/>
            <person name="Klute M.J."/>
            <person name="Nakayama T."/>
            <person name="Obornik M."/>
            <person name="Reyes-Prieto A."/>
            <person name="Armbrust E.V."/>
            <person name="Aves S.J."/>
            <person name="Beiko R.G."/>
            <person name="Coutinho P."/>
            <person name="Dacks J.B."/>
            <person name="Durnford D.G."/>
            <person name="Fast N.M."/>
            <person name="Green B.R."/>
            <person name="Grisdale C."/>
            <person name="Hempe F."/>
            <person name="Henrissat B."/>
            <person name="Hoppner M.P."/>
            <person name="Ishida K.-I."/>
            <person name="Kim E."/>
            <person name="Koreny L."/>
            <person name="Kroth P.G."/>
            <person name="Liu Y."/>
            <person name="Malik S.-B."/>
            <person name="Maier U.G."/>
            <person name="McRose D."/>
            <person name="Mock T."/>
            <person name="Neilson J.A."/>
            <person name="Onodera N.T."/>
            <person name="Poole A.M."/>
            <person name="Pritham E.J."/>
            <person name="Richards T.A."/>
            <person name="Rocap G."/>
            <person name="Roy S.W."/>
            <person name="Sarai C."/>
            <person name="Schaack S."/>
            <person name="Shirato S."/>
            <person name="Slamovits C.H."/>
            <person name="Spencer D.F."/>
            <person name="Suzuki S."/>
            <person name="Worden A.Z."/>
            <person name="Zauner S."/>
            <person name="Barry K."/>
            <person name="Bell C."/>
            <person name="Bharti A.K."/>
            <person name="Crow J.A."/>
            <person name="Grimwood J."/>
            <person name="Kramer R."/>
            <person name="Lindquist E."/>
            <person name="Lucas S."/>
            <person name="Salamov A."/>
            <person name="McFadden G.I."/>
            <person name="Lane C.E."/>
            <person name="Keeling P.J."/>
            <person name="Gray M.W."/>
            <person name="Grigoriev I.V."/>
            <person name="Archibald J.M."/>
        </authorList>
    </citation>
    <scope>NUCLEOTIDE SEQUENCE</scope>
    <source>
        <strain evidence="9">CCMP2712</strain>
    </source>
</reference>
<name>L1ING9_GUITC</name>
<evidence type="ECO:0000313" key="9">
    <source>
        <dbReference type="Proteomes" id="UP000011087"/>
    </source>
</evidence>
<sequence>MVEFRCGKMKVDGNGTTVRADPRKGRLTVKKSPEDDLMHLTWTDRSQGLTEDDFIIFPGDAVFEYVEQAKDNAKNNRVYVLKFTSTRKLHFYWMQEPSNEKDAEYAGKVNAYINGVRTPFSSSCLCLDDEQESDPSAPAGISASIGQADQVSFFIMLLGGH</sequence>
<dbReference type="PANTHER" id="PTHR12225:SF0">
    <property type="entry name" value="PROTEASOMAL UBIQUITIN RECEPTOR ADRM1"/>
    <property type="match status" value="1"/>
</dbReference>
<dbReference type="PROSITE" id="PS51917">
    <property type="entry name" value="PRU"/>
    <property type="match status" value="1"/>
</dbReference>
<evidence type="ECO:0000256" key="3">
    <source>
        <dbReference type="ARBA" id="ARBA00022490"/>
    </source>
</evidence>
<evidence type="ECO:0000256" key="4">
    <source>
        <dbReference type="ARBA" id="ARBA00022942"/>
    </source>
</evidence>
<dbReference type="OMA" id="STFITIY"/>
<evidence type="ECO:0000313" key="7">
    <source>
        <dbReference type="EMBL" id="EKX37793.1"/>
    </source>
</evidence>
<evidence type="ECO:0000256" key="1">
    <source>
        <dbReference type="ARBA" id="ARBA00004123"/>
    </source>
</evidence>
<dbReference type="InterPro" id="IPR038633">
    <property type="entry name" value="Rpn13/ADRM1_Pru_sf"/>
</dbReference>
<protein>
    <recommendedName>
        <fullName evidence="6">Pru domain-containing protein</fullName>
    </recommendedName>
</protein>
<dbReference type="EnsemblProtists" id="EKX37793">
    <property type="protein sequence ID" value="EKX37793"/>
    <property type="gene ID" value="GUITHDRAFT_77823"/>
</dbReference>
<evidence type="ECO:0000256" key="2">
    <source>
        <dbReference type="ARBA" id="ARBA00004496"/>
    </source>
</evidence>
<dbReference type="PaxDb" id="55529-EKX37793"/>
<dbReference type="Pfam" id="PF04683">
    <property type="entry name" value="Rpn13_ADRM1_Pru"/>
    <property type="match status" value="1"/>
</dbReference>
<dbReference type="RefSeq" id="XP_005824773.1">
    <property type="nucleotide sequence ID" value="XM_005824716.1"/>
</dbReference>
<reference evidence="7 9" key="1">
    <citation type="journal article" date="2012" name="Nature">
        <title>Algal genomes reveal evolutionary mosaicism and the fate of nucleomorphs.</title>
        <authorList>
            <consortium name="DOE Joint Genome Institute"/>
            <person name="Curtis B.A."/>
            <person name="Tanifuji G."/>
            <person name="Burki F."/>
            <person name="Gruber A."/>
            <person name="Irimia M."/>
            <person name="Maruyama S."/>
            <person name="Arias M.C."/>
            <person name="Ball S.G."/>
            <person name="Gile G.H."/>
            <person name="Hirakawa Y."/>
            <person name="Hopkins J.F."/>
            <person name="Kuo A."/>
            <person name="Rensing S.A."/>
            <person name="Schmutz J."/>
            <person name="Symeonidi A."/>
            <person name="Elias M."/>
            <person name="Eveleigh R.J."/>
            <person name="Herman E.K."/>
            <person name="Klute M.J."/>
            <person name="Nakayama T."/>
            <person name="Obornik M."/>
            <person name="Reyes-Prieto A."/>
            <person name="Armbrust E.V."/>
            <person name="Aves S.J."/>
            <person name="Beiko R.G."/>
            <person name="Coutinho P."/>
            <person name="Dacks J.B."/>
            <person name="Durnford D.G."/>
            <person name="Fast N.M."/>
            <person name="Green B.R."/>
            <person name="Grisdale C.J."/>
            <person name="Hempel F."/>
            <person name="Henrissat B."/>
            <person name="Hoppner M.P."/>
            <person name="Ishida K."/>
            <person name="Kim E."/>
            <person name="Koreny L."/>
            <person name="Kroth P.G."/>
            <person name="Liu Y."/>
            <person name="Malik S.B."/>
            <person name="Maier U.G."/>
            <person name="McRose D."/>
            <person name="Mock T."/>
            <person name="Neilson J.A."/>
            <person name="Onodera N.T."/>
            <person name="Poole A.M."/>
            <person name="Pritham E.J."/>
            <person name="Richards T.A."/>
            <person name="Rocap G."/>
            <person name="Roy S.W."/>
            <person name="Sarai C."/>
            <person name="Schaack S."/>
            <person name="Shirato S."/>
            <person name="Slamovits C.H."/>
            <person name="Spencer D.F."/>
            <person name="Suzuki S."/>
            <person name="Worden A.Z."/>
            <person name="Zauner S."/>
            <person name="Barry K."/>
            <person name="Bell C."/>
            <person name="Bharti A.K."/>
            <person name="Crow J.A."/>
            <person name="Grimwood J."/>
            <person name="Kramer R."/>
            <person name="Lindquist E."/>
            <person name="Lucas S."/>
            <person name="Salamov A."/>
            <person name="McFadden G.I."/>
            <person name="Lane C.E."/>
            <person name="Keeling P.J."/>
            <person name="Gray M.W."/>
            <person name="Grigoriev I.V."/>
            <person name="Archibald J.M."/>
        </authorList>
    </citation>
    <scope>NUCLEOTIDE SEQUENCE</scope>
    <source>
        <strain evidence="7 9">CCMP2712</strain>
    </source>
</reference>
<dbReference type="GO" id="GO:0008541">
    <property type="term" value="C:proteasome regulatory particle, lid subcomplex"/>
    <property type="evidence" value="ECO:0007669"/>
    <property type="project" value="TreeGrafter"/>
</dbReference>
<accession>L1ING9</accession>
<dbReference type="InterPro" id="IPR006773">
    <property type="entry name" value="Rpn13/ADRM1"/>
</dbReference>
<dbReference type="GeneID" id="17294483"/>
<dbReference type="InterPro" id="IPR044868">
    <property type="entry name" value="Rpn13/ADRM1_Pru"/>
</dbReference>
<feature type="domain" description="Pru" evidence="6">
    <location>
        <begin position="1"/>
        <end position="116"/>
    </location>
</feature>
<dbReference type="GO" id="GO:0005634">
    <property type="term" value="C:nucleus"/>
    <property type="evidence" value="ECO:0007669"/>
    <property type="project" value="UniProtKB-SubCell"/>
</dbReference>
<dbReference type="GO" id="GO:0070628">
    <property type="term" value="F:proteasome binding"/>
    <property type="evidence" value="ECO:0007669"/>
    <property type="project" value="TreeGrafter"/>
</dbReference>
<dbReference type="AlphaFoldDB" id="L1ING9"/>
<dbReference type="FunFam" id="2.30.29.70:FF:000001">
    <property type="entry name" value="Proteasomal ubiquitin receptor ADRM1"/>
    <property type="match status" value="1"/>
</dbReference>
<comment type="subcellular location">
    <subcellularLocation>
        <location evidence="2">Cytoplasm</location>
    </subcellularLocation>
    <subcellularLocation>
        <location evidence="1">Nucleus</location>
    </subcellularLocation>
</comment>
<dbReference type="CDD" id="cd13314">
    <property type="entry name" value="PH_Rpn13"/>
    <property type="match status" value="1"/>
</dbReference>
<dbReference type="Gene3D" id="2.30.29.70">
    <property type="entry name" value="Proteasomal ubiquitin receptor Rpn13/ADRM1"/>
    <property type="match status" value="1"/>
</dbReference>
<reference evidence="8" key="3">
    <citation type="submission" date="2015-06" db="UniProtKB">
        <authorList>
            <consortium name="EnsemblProtists"/>
        </authorList>
    </citation>
    <scope>IDENTIFICATION</scope>
</reference>
<dbReference type="HOGENOM" id="CLU_1646964_0_0_1"/>
<keyword evidence="5" id="KW-0539">Nucleus</keyword>
<keyword evidence="3" id="KW-0963">Cytoplasm</keyword>
<dbReference type="PANTHER" id="PTHR12225">
    <property type="entry name" value="ADHESION REGULATING MOLECULE 1 110 KDA CELL MEMBRANE GLYCOPROTEIN"/>
    <property type="match status" value="1"/>
</dbReference>
<dbReference type="eggNOG" id="KOG3037">
    <property type="taxonomic scope" value="Eukaryota"/>
</dbReference>
<keyword evidence="9" id="KW-1185">Reference proteome</keyword>
<dbReference type="OrthoDB" id="340431at2759"/>
<dbReference type="STRING" id="905079.L1ING9"/>
<keyword evidence="4" id="KW-0647">Proteasome</keyword>
<dbReference type="GO" id="GO:0061133">
    <property type="term" value="F:endopeptidase activator activity"/>
    <property type="evidence" value="ECO:0007669"/>
    <property type="project" value="TreeGrafter"/>
</dbReference>